<dbReference type="Proteomes" id="UP001373714">
    <property type="component" value="Unassembled WGS sequence"/>
</dbReference>
<comment type="caution">
    <text evidence="2">The sequence shown here is derived from an EMBL/GenBank/DDBJ whole genome shotgun (WGS) entry which is preliminary data.</text>
</comment>
<accession>A0AAV9VJ21</accession>
<evidence type="ECO:0000313" key="3">
    <source>
        <dbReference type="Proteomes" id="UP001373714"/>
    </source>
</evidence>
<protein>
    <submittedName>
        <fullName evidence="2">Uncharacterized protein</fullName>
    </submittedName>
</protein>
<organism evidence="2 3">
    <name type="scientific">Orbilia blumenaviensis</name>
    <dbReference type="NCBI Taxonomy" id="1796055"/>
    <lineage>
        <taxon>Eukaryota</taxon>
        <taxon>Fungi</taxon>
        <taxon>Dikarya</taxon>
        <taxon>Ascomycota</taxon>
        <taxon>Pezizomycotina</taxon>
        <taxon>Orbiliomycetes</taxon>
        <taxon>Orbiliales</taxon>
        <taxon>Orbiliaceae</taxon>
        <taxon>Orbilia</taxon>
    </lineage>
</organism>
<feature type="region of interest" description="Disordered" evidence="1">
    <location>
        <begin position="25"/>
        <end position="73"/>
    </location>
</feature>
<name>A0AAV9VJ21_9PEZI</name>
<dbReference type="AlphaFoldDB" id="A0AAV9VJ21"/>
<gene>
    <name evidence="2" type="ORF">TWF730_005533</name>
</gene>
<evidence type="ECO:0000256" key="1">
    <source>
        <dbReference type="SAM" id="MobiDB-lite"/>
    </source>
</evidence>
<proteinExistence type="predicted"/>
<dbReference type="EMBL" id="JAVHNS010000002">
    <property type="protein sequence ID" value="KAK6361818.1"/>
    <property type="molecule type" value="Genomic_DNA"/>
</dbReference>
<reference evidence="2 3" key="1">
    <citation type="submission" date="2019-10" db="EMBL/GenBank/DDBJ databases">
        <authorList>
            <person name="Palmer J.M."/>
        </authorList>
    </citation>
    <scope>NUCLEOTIDE SEQUENCE [LARGE SCALE GENOMIC DNA]</scope>
    <source>
        <strain evidence="2 3">TWF730</strain>
    </source>
</reference>
<sequence length="84" mass="9061">MPYSITRELQEYVASVGDYLAQDFGLPASRQDLPRQPSHTPHPTAPPPVSTWGGPDPNTGPDPRPPTDEISLKSRALLVINACA</sequence>
<keyword evidence="3" id="KW-1185">Reference proteome</keyword>
<evidence type="ECO:0000313" key="2">
    <source>
        <dbReference type="EMBL" id="KAK6361818.1"/>
    </source>
</evidence>